<gene>
    <name evidence="2" type="ORF">QVD17_19785</name>
</gene>
<organism evidence="2 3">
    <name type="scientific">Tagetes erecta</name>
    <name type="common">African marigold</name>
    <dbReference type="NCBI Taxonomy" id="13708"/>
    <lineage>
        <taxon>Eukaryota</taxon>
        <taxon>Viridiplantae</taxon>
        <taxon>Streptophyta</taxon>
        <taxon>Embryophyta</taxon>
        <taxon>Tracheophyta</taxon>
        <taxon>Spermatophyta</taxon>
        <taxon>Magnoliopsida</taxon>
        <taxon>eudicotyledons</taxon>
        <taxon>Gunneridae</taxon>
        <taxon>Pentapetalae</taxon>
        <taxon>asterids</taxon>
        <taxon>campanulids</taxon>
        <taxon>Asterales</taxon>
        <taxon>Asteraceae</taxon>
        <taxon>Asteroideae</taxon>
        <taxon>Heliantheae alliance</taxon>
        <taxon>Tageteae</taxon>
        <taxon>Tagetes</taxon>
    </lineage>
</organism>
<keyword evidence="3" id="KW-1185">Reference proteome</keyword>
<name>A0AAD8NQE0_TARER</name>
<sequence length="122" mass="13145">MEGNRLANKVLKIDGNSRCCLLKKDTATRVSTINPNSPLEDDTAKRMQEDGHTAESSHTAKSSSGLSQAGEALHASIEVHAANVDPSKSDTAKGDPNVFMQLSRMIQQILIGLTRLRSLDNS</sequence>
<evidence type="ECO:0000313" key="3">
    <source>
        <dbReference type="Proteomes" id="UP001229421"/>
    </source>
</evidence>
<feature type="compositionally biased region" description="Polar residues" evidence="1">
    <location>
        <begin position="56"/>
        <end position="67"/>
    </location>
</feature>
<accession>A0AAD8NQE0</accession>
<dbReference type="AlphaFoldDB" id="A0AAD8NQE0"/>
<proteinExistence type="predicted"/>
<feature type="compositionally biased region" description="Basic and acidic residues" evidence="1">
    <location>
        <begin position="42"/>
        <end position="55"/>
    </location>
</feature>
<protein>
    <submittedName>
        <fullName evidence="2">Uncharacterized protein</fullName>
    </submittedName>
</protein>
<comment type="caution">
    <text evidence="2">The sequence shown here is derived from an EMBL/GenBank/DDBJ whole genome shotgun (WGS) entry which is preliminary data.</text>
</comment>
<evidence type="ECO:0000313" key="2">
    <source>
        <dbReference type="EMBL" id="KAK1424455.1"/>
    </source>
</evidence>
<reference evidence="2" key="1">
    <citation type="journal article" date="2023" name="bioRxiv">
        <title>Improved chromosome-level genome assembly for marigold (Tagetes erecta).</title>
        <authorList>
            <person name="Jiang F."/>
            <person name="Yuan L."/>
            <person name="Wang S."/>
            <person name="Wang H."/>
            <person name="Xu D."/>
            <person name="Wang A."/>
            <person name="Fan W."/>
        </authorList>
    </citation>
    <scope>NUCLEOTIDE SEQUENCE</scope>
    <source>
        <strain evidence="2">WSJ</strain>
        <tissue evidence="2">Leaf</tissue>
    </source>
</reference>
<dbReference type="Proteomes" id="UP001229421">
    <property type="component" value="Unassembled WGS sequence"/>
</dbReference>
<dbReference type="EMBL" id="JAUHHV010000005">
    <property type="protein sequence ID" value="KAK1424455.1"/>
    <property type="molecule type" value="Genomic_DNA"/>
</dbReference>
<feature type="region of interest" description="Disordered" evidence="1">
    <location>
        <begin position="31"/>
        <end position="96"/>
    </location>
</feature>
<evidence type="ECO:0000256" key="1">
    <source>
        <dbReference type="SAM" id="MobiDB-lite"/>
    </source>
</evidence>